<proteinExistence type="predicted"/>
<reference evidence="1" key="1">
    <citation type="submission" date="2022-08" db="EMBL/GenBank/DDBJ databases">
        <title>Genome Sequence of Lecanicillium fungicola.</title>
        <authorList>
            <person name="Buettner E."/>
        </authorList>
    </citation>
    <scope>NUCLEOTIDE SEQUENCE</scope>
    <source>
        <strain evidence="1">Babe33</strain>
    </source>
</reference>
<name>A0ACC1N4K8_9HYPO</name>
<organism evidence="1 2">
    <name type="scientific">Zarea fungicola</name>
    <dbReference type="NCBI Taxonomy" id="93591"/>
    <lineage>
        <taxon>Eukaryota</taxon>
        <taxon>Fungi</taxon>
        <taxon>Dikarya</taxon>
        <taxon>Ascomycota</taxon>
        <taxon>Pezizomycotina</taxon>
        <taxon>Sordariomycetes</taxon>
        <taxon>Hypocreomycetidae</taxon>
        <taxon>Hypocreales</taxon>
        <taxon>Cordycipitaceae</taxon>
        <taxon>Zarea</taxon>
    </lineage>
</organism>
<dbReference type="Proteomes" id="UP001143910">
    <property type="component" value="Unassembled WGS sequence"/>
</dbReference>
<gene>
    <name evidence="1" type="ORF">NQ176_g6464</name>
</gene>
<evidence type="ECO:0000313" key="1">
    <source>
        <dbReference type="EMBL" id="KAJ2973688.1"/>
    </source>
</evidence>
<keyword evidence="2" id="KW-1185">Reference proteome</keyword>
<accession>A0ACC1N4K8</accession>
<comment type="caution">
    <text evidence="1">The sequence shown here is derived from an EMBL/GenBank/DDBJ whole genome shotgun (WGS) entry which is preliminary data.</text>
</comment>
<protein>
    <submittedName>
        <fullName evidence="1">Uncharacterized protein</fullName>
    </submittedName>
</protein>
<dbReference type="EMBL" id="JANJQO010000934">
    <property type="protein sequence ID" value="KAJ2973688.1"/>
    <property type="molecule type" value="Genomic_DNA"/>
</dbReference>
<evidence type="ECO:0000313" key="2">
    <source>
        <dbReference type="Proteomes" id="UP001143910"/>
    </source>
</evidence>
<sequence length="354" mass="35139">MKSAVIATVFTYLIGALAAPLGSDTPRTENEARALDAVLSGTVPVSRRDAKLVNNLVDALAKRQESTSTPTGDDATSKDNTSSSVNPTPVVLPTPNVTPDSEAAPTATPLTKTEQKMVADALIKHGADEVAVRQMYADGLLDSLLGPVSGIVKILPIVGPILAGLLGTVGGVAGGLPVVGGLVGGAGGAGGANPLGAVTGLLGKVVGGVTGGVLNTVGDITKNPLGVLTDPVGTVSHVVGDVTDGVGKTVKGVAQVAGSVPVVGGVANAAGNVVGNAVQAAGKTLNGATGAIPLGSVTGRVPVAGASANSILKREIETSPEYFNKMLDDLQMTPTELWELYADLMKDMPQPATE</sequence>